<keyword evidence="12 13" id="KW-0739">Sodium transport</keyword>
<dbReference type="PRINTS" id="PR00173">
    <property type="entry name" value="EDTRNSPORT"/>
</dbReference>
<dbReference type="PANTHER" id="PTHR43302">
    <property type="entry name" value="TRANSPORTER ARSB-RELATED"/>
    <property type="match status" value="1"/>
</dbReference>
<evidence type="ECO:0000256" key="10">
    <source>
        <dbReference type="ARBA" id="ARBA00023065"/>
    </source>
</evidence>
<keyword evidence="9 13" id="KW-0915">Sodium</keyword>
<dbReference type="EMBL" id="CP002886">
    <property type="protein sequence ID" value="AEW74152.1"/>
    <property type="molecule type" value="Genomic_DNA"/>
</dbReference>
<keyword evidence="3 13" id="KW-0813">Transport</keyword>
<protein>
    <recommendedName>
        <fullName evidence="13 14">Na(+)/H(+) antiporter NhaB</fullName>
    </recommendedName>
    <alternativeName>
        <fullName evidence="13">Sodium/proton antiporter NhaB</fullName>
    </alternativeName>
</protein>
<dbReference type="AlphaFoldDB" id="G8LG60"/>
<dbReference type="PANTHER" id="PTHR43302:SF1">
    <property type="entry name" value="NA(+)_H(+) ANTIPORTER NHAB"/>
    <property type="match status" value="1"/>
</dbReference>
<gene>
    <name evidence="13 15" type="primary">nhaB</name>
    <name evidence="15" type="ORF">EcWSU1_02720</name>
</gene>
<comment type="subcellular location">
    <subcellularLocation>
        <location evidence="1 13">Cell membrane</location>
        <topology evidence="1 13">Multi-pass membrane protein</topology>
    </subcellularLocation>
</comment>
<keyword evidence="6" id="KW-0997">Cell inner membrane</keyword>
<accession>G8LG60</accession>
<feature type="transmembrane region" description="Helical" evidence="13">
    <location>
        <begin position="77"/>
        <end position="99"/>
    </location>
</feature>
<dbReference type="NCBIfam" id="TIGR00774">
    <property type="entry name" value="NhaB"/>
    <property type="match status" value="1"/>
</dbReference>
<evidence type="ECO:0000256" key="6">
    <source>
        <dbReference type="ARBA" id="ARBA00022519"/>
    </source>
</evidence>
<feature type="transmembrane region" description="Helical" evidence="13">
    <location>
        <begin position="498"/>
        <end position="520"/>
    </location>
</feature>
<evidence type="ECO:0000256" key="11">
    <source>
        <dbReference type="ARBA" id="ARBA00023136"/>
    </source>
</evidence>
<feature type="transmembrane region" description="Helical" evidence="13">
    <location>
        <begin position="365"/>
        <end position="383"/>
    </location>
</feature>
<proteinExistence type="inferred from homology"/>
<dbReference type="InterPro" id="IPR004671">
    <property type="entry name" value="Na+/H+_antiporter_NhaB"/>
</dbReference>
<evidence type="ECO:0000256" key="12">
    <source>
        <dbReference type="ARBA" id="ARBA00023201"/>
    </source>
</evidence>
<evidence type="ECO:0000256" key="5">
    <source>
        <dbReference type="ARBA" id="ARBA00022475"/>
    </source>
</evidence>
<comment type="similarity">
    <text evidence="2 13">Belongs to the NhaB Na(+)/H(+) (TC 2.A.34) antiporter family.</text>
</comment>
<evidence type="ECO:0000256" key="13">
    <source>
        <dbReference type="HAMAP-Rule" id="MF_01599"/>
    </source>
</evidence>
<dbReference type="NCBIfam" id="NF007093">
    <property type="entry name" value="PRK09547.1"/>
    <property type="match status" value="1"/>
</dbReference>
<evidence type="ECO:0000256" key="14">
    <source>
        <dbReference type="NCBIfam" id="TIGR00774"/>
    </source>
</evidence>
<feature type="transmembrane region" description="Helical" evidence="13">
    <location>
        <begin position="105"/>
        <end position="124"/>
    </location>
</feature>
<dbReference type="Proteomes" id="UP000007838">
    <property type="component" value="Chromosome"/>
</dbReference>
<evidence type="ECO:0000256" key="2">
    <source>
        <dbReference type="ARBA" id="ARBA00006036"/>
    </source>
</evidence>
<feature type="transmembrane region" description="Helical" evidence="13">
    <location>
        <begin position="468"/>
        <end position="486"/>
    </location>
</feature>
<evidence type="ECO:0000256" key="7">
    <source>
        <dbReference type="ARBA" id="ARBA00022692"/>
    </source>
</evidence>
<evidence type="ECO:0000313" key="16">
    <source>
        <dbReference type="Proteomes" id="UP000007838"/>
    </source>
</evidence>
<feature type="transmembrane region" description="Helical" evidence="13">
    <location>
        <begin position="253"/>
        <end position="275"/>
    </location>
</feature>
<evidence type="ECO:0000256" key="3">
    <source>
        <dbReference type="ARBA" id="ARBA00022448"/>
    </source>
</evidence>
<dbReference type="HAMAP" id="MF_01599">
    <property type="entry name" value="NhaB"/>
    <property type="match status" value="1"/>
</dbReference>
<feature type="transmembrane region" description="Helical" evidence="13">
    <location>
        <begin position="39"/>
        <end position="65"/>
    </location>
</feature>
<keyword evidence="8 13" id="KW-1133">Transmembrane helix</keyword>
<keyword evidence="11 13" id="KW-0472">Membrane</keyword>
<evidence type="ECO:0000256" key="1">
    <source>
        <dbReference type="ARBA" id="ARBA00004651"/>
    </source>
</evidence>
<organism evidence="15 16">
    <name type="scientific">Enterobacter ludwigii</name>
    <dbReference type="NCBI Taxonomy" id="299767"/>
    <lineage>
        <taxon>Bacteria</taxon>
        <taxon>Pseudomonadati</taxon>
        <taxon>Pseudomonadota</taxon>
        <taxon>Gammaproteobacteria</taxon>
        <taxon>Enterobacterales</taxon>
        <taxon>Enterobacteriaceae</taxon>
        <taxon>Enterobacter</taxon>
        <taxon>Enterobacter cloacae complex</taxon>
    </lineage>
</organism>
<comment type="function">
    <text evidence="13">Na(+)/H(+) antiporter that extrudes sodium in exchange for external protons.</text>
</comment>
<feature type="transmembrane region" description="Helical" evidence="13">
    <location>
        <begin position="163"/>
        <end position="181"/>
    </location>
</feature>
<comment type="catalytic activity">
    <reaction evidence="13">
        <text>2 Na(+)(in) + 3 H(+)(out) = 2 Na(+)(out) + 3 H(+)(in)</text>
        <dbReference type="Rhea" id="RHEA:29247"/>
        <dbReference type="ChEBI" id="CHEBI:15378"/>
        <dbReference type="ChEBI" id="CHEBI:29101"/>
    </reaction>
</comment>
<dbReference type="GO" id="GO:0005886">
    <property type="term" value="C:plasma membrane"/>
    <property type="evidence" value="ECO:0007669"/>
    <property type="project" value="UniProtKB-SubCell"/>
</dbReference>
<evidence type="ECO:0000256" key="4">
    <source>
        <dbReference type="ARBA" id="ARBA00022449"/>
    </source>
</evidence>
<evidence type="ECO:0000313" key="15">
    <source>
        <dbReference type="EMBL" id="AEW74152.1"/>
    </source>
</evidence>
<evidence type="ECO:0000256" key="8">
    <source>
        <dbReference type="ARBA" id="ARBA00022989"/>
    </source>
</evidence>
<reference evidence="15 16" key="1">
    <citation type="journal article" date="2011" name="Stand. Genomic Sci.">
        <title>Complete genome of the onion pathogen Enterobacter cloacae EcWSU1.</title>
        <authorList>
            <person name="Humann J.L."/>
            <person name="Wildung M."/>
            <person name="Cheng C.H."/>
            <person name="Lee T."/>
            <person name="Stewart J.E."/>
            <person name="Drew J.C."/>
            <person name="Triplett E.W."/>
            <person name="Main D."/>
            <person name="Schroeder B.K."/>
        </authorList>
    </citation>
    <scope>NUCLEOTIDE SEQUENCE [LARGE SCALE GENOMIC DNA]</scope>
    <source>
        <strain evidence="15 16">EcWSU1</strain>
    </source>
</reference>
<keyword evidence="5 13" id="KW-1003">Cell membrane</keyword>
<dbReference type="eggNOG" id="COG3067">
    <property type="taxonomic scope" value="Bacteria"/>
</dbReference>
<dbReference type="HOGENOM" id="CLU_041110_0_0_6"/>
<keyword evidence="10 13" id="KW-0406">Ion transport</keyword>
<sequence length="528" mass="57440">MRILMFCFTSRGRTSVVEISFGRALWRNFLGQSPDWYKLILLVFLVVNPLIFIVHPFIAGWLLVAEFIFTLAMALKCYPLLPGGLLAIEAVVIGMTSAEHVKAELASNLEVLLLLMFMVAGIYFMKQLLLFIFTRLLLSIPSKTLLSLAFCVAAAFLSAFLDALTVVAVVISVAVGFYGIYHRVASSRPGDDLLDDSQVDNDHREVLEQFRAFLRSLMMHAGVGTALGGVMTMVGEPQNLIIAKAAGWHFGDFFLRMAPVSIPVLVCGLATCVVVEKFSLFGYGAHIPAPVRQELQKFDQQSRSQRTRQETLRLIAQGVIGVWLIAALAFHLAEVGLIGLSVIILATSFTGVTDEHAIGKAFTEALPFTALLAVFFAIVAVIIDQKLFAPIITFVLQAAPDAQLSLFYLFNGLLSSISDNVFVGTVYINEAKTAMEQGVISAGQFELLAVAINTGTNLPSVATPNGQAAFLFLLTSALAPLIRLSYGRMVWMALPYTLVLTLVGLLCVKITLIPCTQWLIQAGILAAQ</sequence>
<keyword evidence="4 13" id="KW-0050">Antiport</keyword>
<feature type="transmembrane region" description="Helical" evidence="13">
    <location>
        <begin position="212"/>
        <end position="233"/>
    </location>
</feature>
<keyword evidence="7 13" id="KW-0812">Transmembrane</keyword>
<feature type="transmembrane region" description="Helical" evidence="13">
    <location>
        <begin position="311"/>
        <end position="330"/>
    </location>
</feature>
<name>G8LG60_9ENTR</name>
<dbReference type="Pfam" id="PF06450">
    <property type="entry name" value="NhaB"/>
    <property type="match status" value="1"/>
</dbReference>
<evidence type="ECO:0000256" key="9">
    <source>
        <dbReference type="ARBA" id="ARBA00023053"/>
    </source>
</evidence>
<dbReference type="KEGG" id="eec:EcWSU1_02720"/>
<dbReference type="GO" id="GO:0015385">
    <property type="term" value="F:sodium:proton antiporter activity"/>
    <property type="evidence" value="ECO:0007669"/>
    <property type="project" value="UniProtKB-UniRule"/>
</dbReference>